<dbReference type="AlphaFoldDB" id="A0A0G0XID1"/>
<dbReference type="InterPro" id="IPR009241">
    <property type="entry name" value="HigB-like"/>
</dbReference>
<protein>
    <submittedName>
        <fullName evidence="1">Toxin-antitoxin system, toxin component, RelE family</fullName>
    </submittedName>
</protein>
<reference evidence="1 2" key="1">
    <citation type="journal article" date="2015" name="Nature">
        <title>rRNA introns, odd ribosomes, and small enigmatic genomes across a large radiation of phyla.</title>
        <authorList>
            <person name="Brown C.T."/>
            <person name="Hug L.A."/>
            <person name="Thomas B.C."/>
            <person name="Sharon I."/>
            <person name="Castelle C.J."/>
            <person name="Singh A."/>
            <person name="Wilkins M.J."/>
            <person name="Williams K.H."/>
            <person name="Banfield J.F."/>
        </authorList>
    </citation>
    <scope>NUCLEOTIDE SEQUENCE [LARGE SCALE GENOMIC DNA]</scope>
</reference>
<dbReference type="SUPFAM" id="SSF143011">
    <property type="entry name" value="RelE-like"/>
    <property type="match status" value="1"/>
</dbReference>
<evidence type="ECO:0000313" key="2">
    <source>
        <dbReference type="Proteomes" id="UP000034854"/>
    </source>
</evidence>
<evidence type="ECO:0000313" key="1">
    <source>
        <dbReference type="EMBL" id="KKR87462.1"/>
    </source>
</evidence>
<dbReference type="Gene3D" id="3.30.2310.20">
    <property type="entry name" value="RelE-like"/>
    <property type="match status" value="1"/>
</dbReference>
<dbReference type="Pfam" id="PF05973">
    <property type="entry name" value="Gp49"/>
    <property type="match status" value="1"/>
</dbReference>
<proteinExistence type="predicted"/>
<dbReference type="EMBL" id="LCAG01000004">
    <property type="protein sequence ID" value="KKR87462.1"/>
    <property type="molecule type" value="Genomic_DNA"/>
</dbReference>
<gene>
    <name evidence="1" type="ORF">UU34_C0004G0003</name>
</gene>
<sequence length="116" mass="13518">MPKKHRVVYYTSPTNQNPVSDFLDTLSAKQQSKILRIIKYIHEYGLEAVTIHTKKLTGSPLWEIRILGQDNIRVIYAILLKDTVLLLHGFIKKSQKTPTREIEKALLRLKEYKSRS</sequence>
<comment type="caution">
    <text evidence="1">The sequence shown here is derived from an EMBL/GenBank/DDBJ whole genome shotgun (WGS) entry which is preliminary data.</text>
</comment>
<dbReference type="Proteomes" id="UP000034854">
    <property type="component" value="Unassembled WGS sequence"/>
</dbReference>
<name>A0A0G0XID1_9BACT</name>
<dbReference type="InterPro" id="IPR035093">
    <property type="entry name" value="RelE/ParE_toxin_dom_sf"/>
</dbReference>
<organism evidence="1 2">
    <name type="scientific">Candidatus Curtissbacteria bacterium GW2011_GWA1_41_11</name>
    <dbReference type="NCBI Taxonomy" id="1618409"/>
    <lineage>
        <taxon>Bacteria</taxon>
        <taxon>Candidatus Curtissiibacteriota</taxon>
    </lineage>
</organism>
<accession>A0A0G0XID1</accession>